<evidence type="ECO:0000259" key="2">
    <source>
        <dbReference type="Pfam" id="PF13439"/>
    </source>
</evidence>
<dbReference type="Gene3D" id="3.40.50.2000">
    <property type="entry name" value="Glycogen Phosphorylase B"/>
    <property type="match status" value="2"/>
</dbReference>
<dbReference type="EMBL" id="JBHTJI010000001">
    <property type="protein sequence ID" value="MFD0990554.1"/>
    <property type="molecule type" value="Genomic_DNA"/>
</dbReference>
<name>A0ABW3JKX9_9FLAO</name>
<dbReference type="CDD" id="cd03801">
    <property type="entry name" value="GT4_PimA-like"/>
    <property type="match status" value="1"/>
</dbReference>
<dbReference type="PANTHER" id="PTHR12526:SF627">
    <property type="entry name" value="D-RHAMNOSYLTRANSFERASE WBPZ"/>
    <property type="match status" value="1"/>
</dbReference>
<reference evidence="4" key="1">
    <citation type="journal article" date="2019" name="Int. J. Syst. Evol. Microbiol.">
        <title>The Global Catalogue of Microorganisms (GCM) 10K type strain sequencing project: providing services to taxonomists for standard genome sequencing and annotation.</title>
        <authorList>
            <consortium name="The Broad Institute Genomics Platform"/>
            <consortium name="The Broad Institute Genome Sequencing Center for Infectious Disease"/>
            <person name="Wu L."/>
            <person name="Ma J."/>
        </authorList>
    </citation>
    <scope>NUCLEOTIDE SEQUENCE [LARGE SCALE GENOMIC DNA]</scope>
    <source>
        <strain evidence="4">CCUG 62414</strain>
    </source>
</reference>
<protein>
    <submittedName>
        <fullName evidence="3">Glycosyltransferase family 4 protein</fullName>
        <ecNumber evidence="3">2.4.-.-</ecNumber>
    </submittedName>
</protein>
<evidence type="ECO:0000313" key="4">
    <source>
        <dbReference type="Proteomes" id="UP001597061"/>
    </source>
</evidence>
<evidence type="ECO:0000313" key="3">
    <source>
        <dbReference type="EMBL" id="MFD0990554.1"/>
    </source>
</evidence>
<comment type="caution">
    <text evidence="3">The sequence shown here is derived from an EMBL/GenBank/DDBJ whole genome shotgun (WGS) entry which is preliminary data.</text>
</comment>
<organism evidence="3 4">
    <name type="scientific">Mariniflexile jejuense</name>
    <dbReference type="NCBI Taxonomy" id="1173582"/>
    <lineage>
        <taxon>Bacteria</taxon>
        <taxon>Pseudomonadati</taxon>
        <taxon>Bacteroidota</taxon>
        <taxon>Flavobacteriia</taxon>
        <taxon>Flavobacteriales</taxon>
        <taxon>Flavobacteriaceae</taxon>
        <taxon>Mariniflexile</taxon>
    </lineage>
</organism>
<evidence type="ECO:0000259" key="1">
    <source>
        <dbReference type="Pfam" id="PF00534"/>
    </source>
</evidence>
<keyword evidence="3" id="KW-0328">Glycosyltransferase</keyword>
<dbReference type="PANTHER" id="PTHR12526">
    <property type="entry name" value="GLYCOSYLTRANSFERASE"/>
    <property type="match status" value="1"/>
</dbReference>
<dbReference type="Pfam" id="PF00534">
    <property type="entry name" value="Glycos_transf_1"/>
    <property type="match status" value="1"/>
</dbReference>
<dbReference type="GO" id="GO:0016757">
    <property type="term" value="F:glycosyltransferase activity"/>
    <property type="evidence" value="ECO:0007669"/>
    <property type="project" value="UniProtKB-KW"/>
</dbReference>
<proteinExistence type="predicted"/>
<dbReference type="SUPFAM" id="SSF53756">
    <property type="entry name" value="UDP-Glycosyltransferase/glycogen phosphorylase"/>
    <property type="match status" value="1"/>
</dbReference>
<dbReference type="Proteomes" id="UP001597061">
    <property type="component" value="Unassembled WGS sequence"/>
</dbReference>
<dbReference type="RefSeq" id="WP_379926149.1">
    <property type="nucleotide sequence ID" value="NZ_JBHTJI010000001.1"/>
</dbReference>
<feature type="domain" description="Glycosyltransferase subfamily 4-like N-terminal" evidence="2">
    <location>
        <begin position="31"/>
        <end position="179"/>
    </location>
</feature>
<feature type="domain" description="Glycosyl transferase family 1" evidence="1">
    <location>
        <begin position="200"/>
        <end position="364"/>
    </location>
</feature>
<dbReference type="Pfam" id="PF13439">
    <property type="entry name" value="Glyco_transf_4"/>
    <property type="match status" value="1"/>
</dbReference>
<accession>A0ABW3JKX9</accession>
<sequence length="387" mass="44204">MKNILFIHQSADLYGSDKTLLYLVDAIKNDFNPIVVLPEEGPLTEELNKINIEVIISPVIKVSRQLFTSLQIIKLPFLMYSAVTALKKTLGNRKIDIVHSNTLAVFLGALYSHKYKIKHVWHVHEIIKHPKIVSKAYPYLVNYFSSFVVFNSQASFNHLCEYHPKLKKKSQIIYNGLDRNLSFITEAEQNALRKSFFNELEPSTLIIGLIGRINKHKGQHLLLNAFEELLLGNNIKNIKLLFIGSTIKKQEHLLIELEKAILEKGIKEHVTVIDFQKDLWKYYDCIDIVIVPTTDPEPFGLVAVEAMLSKKPVIAANHGGLKEIVLHNNTGLLFEPSNKIALKNAIEKLILNPELITLYGNQGYTRSKLEFSLLKYTNSFKTFYHSI</sequence>
<dbReference type="InterPro" id="IPR028098">
    <property type="entry name" value="Glyco_trans_4-like_N"/>
</dbReference>
<dbReference type="InterPro" id="IPR001296">
    <property type="entry name" value="Glyco_trans_1"/>
</dbReference>
<keyword evidence="4" id="KW-1185">Reference proteome</keyword>
<keyword evidence="3" id="KW-0808">Transferase</keyword>
<dbReference type="EC" id="2.4.-.-" evidence="3"/>
<gene>
    <name evidence="3" type="ORF">ACFQ1R_10640</name>
</gene>